<feature type="region of interest" description="Disordered" evidence="1">
    <location>
        <begin position="133"/>
        <end position="152"/>
    </location>
</feature>
<protein>
    <submittedName>
        <fullName evidence="3">Uncharacterized protein</fullName>
    </submittedName>
</protein>
<evidence type="ECO:0000313" key="4">
    <source>
        <dbReference type="Proteomes" id="UP000182444"/>
    </source>
</evidence>
<organism evidence="3 4">
    <name type="scientific">Yarrowia lipolytica</name>
    <name type="common">Candida lipolytica</name>
    <dbReference type="NCBI Taxonomy" id="4952"/>
    <lineage>
        <taxon>Eukaryota</taxon>
        <taxon>Fungi</taxon>
        <taxon>Dikarya</taxon>
        <taxon>Ascomycota</taxon>
        <taxon>Saccharomycotina</taxon>
        <taxon>Dipodascomycetes</taxon>
        <taxon>Dipodascales</taxon>
        <taxon>Dipodascales incertae sedis</taxon>
        <taxon>Yarrowia</taxon>
    </lineage>
</organism>
<dbReference type="VEuPathDB" id="FungiDB:YALI1_E16609g"/>
<sequence>MQTESRRKLRSDDRVKTGSESGGGCGDVWLALFSTRLCFFSFFFLLFFLVFFGPRPSFSSCLWTDRVCAELSTNARCTDSHCSTLHSIFLNFPILPSSNSHTIRLYGGHKIISTCNFSADSAANKRDGAKEIHKATGPQRLQKQAERRRRFG</sequence>
<dbReference type="EMBL" id="CP017557">
    <property type="protein sequence ID" value="AOW05377.1"/>
    <property type="molecule type" value="Genomic_DNA"/>
</dbReference>
<accession>A0A1D8NIB5</accession>
<feature type="region of interest" description="Disordered" evidence="1">
    <location>
        <begin position="1"/>
        <end position="21"/>
    </location>
</feature>
<keyword evidence="2" id="KW-0812">Transmembrane</keyword>
<dbReference type="AlphaFoldDB" id="A0A1D8NIB5"/>
<name>A0A1D8NIB5_YARLL</name>
<dbReference type="GeneID" id="94583602"/>
<feature type="transmembrane region" description="Helical" evidence="2">
    <location>
        <begin position="28"/>
        <end position="52"/>
    </location>
</feature>
<evidence type="ECO:0000256" key="1">
    <source>
        <dbReference type="SAM" id="MobiDB-lite"/>
    </source>
</evidence>
<feature type="compositionally biased region" description="Basic and acidic residues" evidence="1">
    <location>
        <begin position="1"/>
        <end position="17"/>
    </location>
</feature>
<proteinExistence type="predicted"/>
<evidence type="ECO:0000256" key="2">
    <source>
        <dbReference type="SAM" id="Phobius"/>
    </source>
</evidence>
<evidence type="ECO:0000313" key="3">
    <source>
        <dbReference type="EMBL" id="AOW05377.1"/>
    </source>
</evidence>
<reference evidence="3 4" key="1">
    <citation type="journal article" date="2016" name="PLoS ONE">
        <title>Sequence Assembly of Yarrowia lipolytica Strain W29/CLIB89 Shows Transposable Element Diversity.</title>
        <authorList>
            <person name="Magnan C."/>
            <person name="Yu J."/>
            <person name="Chang I."/>
            <person name="Jahn E."/>
            <person name="Kanomata Y."/>
            <person name="Wu J."/>
            <person name="Zeller M."/>
            <person name="Oakes M."/>
            <person name="Baldi P."/>
            <person name="Sandmeyer S."/>
        </authorList>
    </citation>
    <scope>NUCLEOTIDE SEQUENCE [LARGE SCALE GENOMIC DNA]</scope>
    <source>
        <strain evidence="4">CLIB89(W29)</strain>
    </source>
</reference>
<dbReference type="Proteomes" id="UP000182444">
    <property type="component" value="Chromosome 1E"/>
</dbReference>
<keyword evidence="2" id="KW-1133">Transmembrane helix</keyword>
<gene>
    <name evidence="3" type="ORF">YALI1_E16609g</name>
</gene>
<keyword evidence="2" id="KW-0472">Membrane</keyword>
<dbReference type="RefSeq" id="XP_068139096.1">
    <property type="nucleotide sequence ID" value="XM_068282995.1"/>
</dbReference>